<dbReference type="Proteomes" id="UP000184164">
    <property type="component" value="Unassembled WGS sequence"/>
</dbReference>
<dbReference type="RefSeq" id="WP_073003388.1">
    <property type="nucleotide sequence ID" value="NZ_FQUM01000014.1"/>
</dbReference>
<dbReference type="GO" id="GO:0006044">
    <property type="term" value="P:N-acetylglucosamine metabolic process"/>
    <property type="evidence" value="ECO:0007669"/>
    <property type="project" value="InterPro"/>
</dbReference>
<sequence>MKLNFSKVEQAFLKESKLQKITTRTPYVAVDSFPKLGLLSALSFLEWVAENPNGVVSLPTGKTAQYFLQFTHLMLENWDTPKGQKIREEHGLADVKKPELSGLQFVQMGDFYPISSEQHNCLLNFVLKNYIEGFGLDINKALLINSDEIDLAEGKHFSEVFPGFNIDLSLRYREAKTQLEKLQQASIFKIDQWCTEYENKIREKGGIGFFLSGIGPDGHIAFNTRGSDHFSSTRLKETNFETQAITAADLGGIEVSRNRLVITIGLGTLGFNPKNKAIIYAAGEAIAETIKNSLEDEPSVVYPATSLQRLPNARFYLTDGAAVKLNDAVEEYYIDGPWTHQKTERAVIELCSKINKFGGKLTLDDLKADKYCSMIPGLSENTVQEVIDSIQAKLKKGMERDKNQIYYHTGPHHDDIMLGIMPAINRQTREATNEMHFAVMTSGSNAVTNTFLRDLLEDTVKMLDQGKIEMINFPNFFDDGYKYKWDKDIYHYLDSIAAQDKEEQRRGVCHRTIRALVTIWDAKSESDVREVVKRIIENLDSTYDGGINPPKISRLKGMIREFEEELVWAHYGTMVKNVHHKHLGFYYGNSSFETDVLPILEDFRKYKPTVISLAMDPQGSGPDTHYKVLQSVAKAVEEWNKEEDLSNLRIVGYRNVWFKYNPWDVEVIVPVSLNSMATHEKSFKECYITQVNASFPSYQLDGAFSDLAQRTWFEQHKQIQFLLGKNYFYENSSPLLRATHGMVYMRDLNVQEFLQEASKLGKSMEGIF</sequence>
<protein>
    <submittedName>
        <fullName evidence="1">Glucosamine-6-phosphate deaminase</fullName>
    </submittedName>
</protein>
<reference evidence="1 2" key="1">
    <citation type="submission" date="2016-11" db="EMBL/GenBank/DDBJ databases">
        <authorList>
            <person name="Jaros S."/>
            <person name="Januszkiewicz K."/>
            <person name="Wedrychowicz H."/>
        </authorList>
    </citation>
    <scope>NUCLEOTIDE SEQUENCE [LARGE SCALE GENOMIC DNA]</scope>
    <source>
        <strain evidence="1 2">DSM 26910</strain>
    </source>
</reference>
<keyword evidence="2" id="KW-1185">Reference proteome</keyword>
<accession>A0A1M5FRZ5</accession>
<dbReference type="PANTHER" id="PTHR42892">
    <property type="entry name" value="GLUCOSAMINE-6-PHOSPHATE DEAMINASE-LIKE PROTEIN BT_0258-RELATED"/>
    <property type="match status" value="1"/>
</dbReference>
<name>A0A1M5FRZ5_9BACT</name>
<dbReference type="InterPro" id="IPR037171">
    <property type="entry name" value="NagB/RpiA_transferase-like"/>
</dbReference>
<evidence type="ECO:0000313" key="1">
    <source>
        <dbReference type="EMBL" id="SHF93952.1"/>
    </source>
</evidence>
<dbReference type="Gene3D" id="3.40.50.10320">
    <property type="entry name" value="LmbE-like"/>
    <property type="match status" value="1"/>
</dbReference>
<dbReference type="AlphaFoldDB" id="A0A1M5FRZ5"/>
<gene>
    <name evidence="1" type="ORF">SAMN05444274_11427</name>
</gene>
<dbReference type="STRING" id="1484053.SAMN05444274_11427"/>
<dbReference type="InterPro" id="IPR052960">
    <property type="entry name" value="GlcN6P_deaminase-like"/>
</dbReference>
<dbReference type="PANTHER" id="PTHR42892:SF1">
    <property type="entry name" value="GLUCOSAMINE-6-PHOSPHATE ISOMERASE"/>
    <property type="match status" value="1"/>
</dbReference>
<dbReference type="InterPro" id="IPR018321">
    <property type="entry name" value="Glucosamine6P_isomerase_CS"/>
</dbReference>
<proteinExistence type="predicted"/>
<dbReference type="Gene3D" id="3.40.50.1360">
    <property type="match status" value="1"/>
</dbReference>
<dbReference type="OrthoDB" id="9791139at2"/>
<dbReference type="EMBL" id="FQUM01000014">
    <property type="protein sequence ID" value="SHF93952.1"/>
    <property type="molecule type" value="Genomic_DNA"/>
</dbReference>
<dbReference type="PROSITE" id="PS01161">
    <property type="entry name" value="GLC_GALNAC_ISOMERASE"/>
    <property type="match status" value="1"/>
</dbReference>
<dbReference type="GO" id="GO:0004342">
    <property type="term" value="F:glucosamine-6-phosphate deaminase activity"/>
    <property type="evidence" value="ECO:0007669"/>
    <property type="project" value="InterPro"/>
</dbReference>
<dbReference type="SUPFAM" id="SSF102588">
    <property type="entry name" value="LmbE-like"/>
    <property type="match status" value="1"/>
</dbReference>
<dbReference type="SUPFAM" id="SSF100950">
    <property type="entry name" value="NagB/RpiA/CoA transferase-like"/>
    <property type="match status" value="1"/>
</dbReference>
<organism evidence="1 2">
    <name type="scientific">Mariniphaga anaerophila</name>
    <dbReference type="NCBI Taxonomy" id="1484053"/>
    <lineage>
        <taxon>Bacteria</taxon>
        <taxon>Pseudomonadati</taxon>
        <taxon>Bacteroidota</taxon>
        <taxon>Bacteroidia</taxon>
        <taxon>Marinilabiliales</taxon>
        <taxon>Prolixibacteraceae</taxon>
        <taxon>Mariniphaga</taxon>
    </lineage>
</organism>
<dbReference type="InterPro" id="IPR024078">
    <property type="entry name" value="LmbE-like_dom_sf"/>
</dbReference>
<evidence type="ECO:0000313" key="2">
    <source>
        <dbReference type="Proteomes" id="UP000184164"/>
    </source>
</evidence>